<evidence type="ECO:0000313" key="4">
    <source>
        <dbReference type="EMBL" id="KAG2108616.1"/>
    </source>
</evidence>
<dbReference type="InterPro" id="IPR001623">
    <property type="entry name" value="DnaJ_domain"/>
</dbReference>
<dbReference type="PRINTS" id="PR00625">
    <property type="entry name" value="JDOMAIN"/>
</dbReference>
<dbReference type="Gene3D" id="1.10.287.110">
    <property type="entry name" value="DnaJ domain"/>
    <property type="match status" value="1"/>
</dbReference>
<accession>A0A9P7F6C8</accession>
<dbReference type="SUPFAM" id="SSF46565">
    <property type="entry name" value="Chaperone J-domain"/>
    <property type="match status" value="1"/>
</dbReference>
<feature type="region of interest" description="Disordered" evidence="2">
    <location>
        <begin position="209"/>
        <end position="243"/>
    </location>
</feature>
<comment type="caution">
    <text evidence="4">The sequence shown here is derived from an EMBL/GenBank/DDBJ whole genome shotgun (WGS) entry which is preliminary data.</text>
</comment>
<dbReference type="CDD" id="cd06257">
    <property type="entry name" value="DnaJ"/>
    <property type="match status" value="1"/>
</dbReference>
<evidence type="ECO:0000256" key="2">
    <source>
        <dbReference type="SAM" id="MobiDB-lite"/>
    </source>
</evidence>
<evidence type="ECO:0000313" key="5">
    <source>
        <dbReference type="Proteomes" id="UP000823399"/>
    </source>
</evidence>
<dbReference type="PANTHER" id="PTHR44145">
    <property type="entry name" value="DNAJ HOMOLOG SUBFAMILY A MEMBER 3, MITOCHONDRIAL"/>
    <property type="match status" value="1"/>
</dbReference>
<dbReference type="InterPro" id="IPR036869">
    <property type="entry name" value="J_dom_sf"/>
</dbReference>
<feature type="compositionally biased region" description="Low complexity" evidence="2">
    <location>
        <begin position="216"/>
        <end position="228"/>
    </location>
</feature>
<name>A0A9P7F6C8_9AGAM</name>
<dbReference type="EMBL" id="JABBWM010000026">
    <property type="protein sequence ID" value="KAG2108616.1"/>
    <property type="molecule type" value="Genomic_DNA"/>
</dbReference>
<keyword evidence="5" id="KW-1185">Reference proteome</keyword>
<protein>
    <recommendedName>
        <fullName evidence="3">J domain-containing protein</fullName>
    </recommendedName>
</protein>
<dbReference type="AlphaFoldDB" id="A0A9P7F6C8"/>
<dbReference type="InterPro" id="IPR051938">
    <property type="entry name" value="Apopto_cytoskel_mod"/>
</dbReference>
<dbReference type="RefSeq" id="XP_041292986.1">
    <property type="nucleotide sequence ID" value="XM_041437277.1"/>
</dbReference>
<feature type="domain" description="J" evidence="3">
    <location>
        <begin position="83"/>
        <end position="147"/>
    </location>
</feature>
<keyword evidence="1" id="KW-0143">Chaperone</keyword>
<organism evidence="4 5">
    <name type="scientific">Suillus discolor</name>
    <dbReference type="NCBI Taxonomy" id="1912936"/>
    <lineage>
        <taxon>Eukaryota</taxon>
        <taxon>Fungi</taxon>
        <taxon>Dikarya</taxon>
        <taxon>Basidiomycota</taxon>
        <taxon>Agaricomycotina</taxon>
        <taxon>Agaricomycetes</taxon>
        <taxon>Agaricomycetidae</taxon>
        <taxon>Boletales</taxon>
        <taxon>Suillineae</taxon>
        <taxon>Suillaceae</taxon>
        <taxon>Suillus</taxon>
    </lineage>
</organism>
<dbReference type="GeneID" id="64699536"/>
<gene>
    <name evidence="4" type="ORF">F5147DRAFT_693974</name>
</gene>
<dbReference type="Proteomes" id="UP000823399">
    <property type="component" value="Unassembled WGS sequence"/>
</dbReference>
<dbReference type="PANTHER" id="PTHR44145:SF3">
    <property type="entry name" value="DNAJ HOMOLOG SUBFAMILY A MEMBER 3, MITOCHONDRIAL"/>
    <property type="match status" value="1"/>
</dbReference>
<evidence type="ECO:0000256" key="1">
    <source>
        <dbReference type="ARBA" id="ARBA00023186"/>
    </source>
</evidence>
<sequence length="286" mass="32785">MRSRGSPSSLPFLNFSPWSSRHKNIVLPHRKHYYATESPKHDDGKPSWIHSLALGFSSWIHSHRDPVPPQPTQSSKGKTNRWVHYTALGLWRDASQDQIKKRYYELSRQHHPDVSQDPTSPEIFRKVTEAYAVLGKKKARRKYDQHEQLHSALITGLRHQRAGELASSEPRPVDPTFWDPVKSGSSMIYRPPAGYWSAMNKLTRDRELKEREKAKLQAQAASSSPQKAMPSHDGPEENETDSEVRLSEFQLKVIIVAVSAAFAVIYVDRVKNWVYQGANTAREQRE</sequence>
<dbReference type="Pfam" id="PF00226">
    <property type="entry name" value="DnaJ"/>
    <property type="match status" value="1"/>
</dbReference>
<evidence type="ECO:0000259" key="3">
    <source>
        <dbReference type="PROSITE" id="PS50076"/>
    </source>
</evidence>
<reference evidence="4" key="1">
    <citation type="journal article" date="2020" name="New Phytol.">
        <title>Comparative genomics reveals dynamic genome evolution in host specialist ectomycorrhizal fungi.</title>
        <authorList>
            <person name="Lofgren L.A."/>
            <person name="Nguyen N.H."/>
            <person name="Vilgalys R."/>
            <person name="Ruytinx J."/>
            <person name="Liao H.L."/>
            <person name="Branco S."/>
            <person name="Kuo A."/>
            <person name="LaButti K."/>
            <person name="Lipzen A."/>
            <person name="Andreopoulos W."/>
            <person name="Pangilinan J."/>
            <person name="Riley R."/>
            <person name="Hundley H."/>
            <person name="Na H."/>
            <person name="Barry K."/>
            <person name="Grigoriev I.V."/>
            <person name="Stajich J.E."/>
            <person name="Kennedy P.G."/>
        </authorList>
    </citation>
    <scope>NUCLEOTIDE SEQUENCE</scope>
    <source>
        <strain evidence="4">FC423</strain>
    </source>
</reference>
<dbReference type="SMART" id="SM00271">
    <property type="entry name" value="DnaJ"/>
    <property type="match status" value="1"/>
</dbReference>
<dbReference type="PROSITE" id="PS50076">
    <property type="entry name" value="DNAJ_2"/>
    <property type="match status" value="1"/>
</dbReference>
<proteinExistence type="predicted"/>
<dbReference type="OrthoDB" id="445556at2759"/>